<keyword evidence="1" id="KW-0472">Membrane</keyword>
<proteinExistence type="predicted"/>
<dbReference type="Proteomes" id="UP000536275">
    <property type="component" value="Unassembled WGS sequence"/>
</dbReference>
<dbReference type="EMBL" id="JABWAD010000007">
    <property type="protein sequence ID" value="KAF6072714.1"/>
    <property type="molecule type" value="Genomic_DNA"/>
</dbReference>
<keyword evidence="1" id="KW-1133">Transmembrane helix</keyword>
<accession>A0A8H6C639</accession>
<comment type="caution">
    <text evidence="2">The sequence shown here is derived from an EMBL/GenBank/DDBJ whole genome shotgun (WGS) entry which is preliminary data.</text>
</comment>
<dbReference type="OMA" id="GRRNCAS"/>
<evidence type="ECO:0000313" key="2">
    <source>
        <dbReference type="EMBL" id="KAF6072714.1"/>
    </source>
</evidence>
<name>A0A8H6C639_CANAX</name>
<keyword evidence="1" id="KW-0812">Transmembrane</keyword>
<gene>
    <name evidence="2" type="ORF">FOB64_000721</name>
</gene>
<sequence>MAETNPNDNSPKSLPLRRHSDVLVNTGTTYSATTPNSLNEGNSISSHRELIIPSSAGGRQQSPVLDLVHPISSGNLTTTSQETRTRNCISWCSGLFNFRNSSQQTAENSSLLPVYHVRSNTSPTDSAGMTSNLSDFIRRLLPGLARDRYPNTFSWLLATLLTIVLIAATLGLYFSGNLSGLLVLFRALVCSVFRQFQPSDVALPLFCRS</sequence>
<organism evidence="2 3">
    <name type="scientific">Candida albicans</name>
    <name type="common">Yeast</name>
    <dbReference type="NCBI Taxonomy" id="5476"/>
    <lineage>
        <taxon>Eukaryota</taxon>
        <taxon>Fungi</taxon>
        <taxon>Dikarya</taxon>
        <taxon>Ascomycota</taxon>
        <taxon>Saccharomycotina</taxon>
        <taxon>Pichiomycetes</taxon>
        <taxon>Debaryomycetaceae</taxon>
        <taxon>Candida/Lodderomyces clade</taxon>
        <taxon>Candida</taxon>
    </lineage>
</organism>
<evidence type="ECO:0000256" key="1">
    <source>
        <dbReference type="SAM" id="Phobius"/>
    </source>
</evidence>
<protein>
    <submittedName>
        <fullName evidence="2">Uncharacterized protein</fullName>
    </submittedName>
</protein>
<feature type="transmembrane region" description="Helical" evidence="1">
    <location>
        <begin position="153"/>
        <end position="174"/>
    </location>
</feature>
<evidence type="ECO:0000313" key="3">
    <source>
        <dbReference type="Proteomes" id="UP000536275"/>
    </source>
</evidence>
<reference evidence="2 3" key="1">
    <citation type="submission" date="2020-03" db="EMBL/GenBank/DDBJ databases">
        <title>FDA dAtabase for Regulatory Grade micrObial Sequences (FDA-ARGOS): Supporting development and validation of Infectious Disease Dx tests.</title>
        <authorList>
            <person name="Campos J."/>
            <person name="Goldberg B."/>
            <person name="Tallon L."/>
            <person name="Sadzewicz L."/>
            <person name="Vavikolanu K."/>
            <person name="Mehta A."/>
            <person name="Aluvathingal J."/>
            <person name="Nadendla S."/>
            <person name="Nandy P."/>
            <person name="Geyer C."/>
            <person name="Yan Y."/>
            <person name="Sichtig H."/>
        </authorList>
    </citation>
    <scope>NUCLEOTIDE SEQUENCE [LARGE SCALE GENOMIC DNA]</scope>
    <source>
        <strain evidence="2 3">FDAARGOS_656</strain>
    </source>
</reference>
<dbReference type="AlphaFoldDB" id="A0A8H6C639"/>